<keyword evidence="2" id="KW-1185">Reference proteome</keyword>
<dbReference type="PANTHER" id="PTHR24159">
    <property type="match status" value="1"/>
</dbReference>
<accession>A0ABR2IZC6</accession>
<proteinExistence type="predicted"/>
<dbReference type="InterPro" id="IPR036770">
    <property type="entry name" value="Ankyrin_rpt-contain_sf"/>
</dbReference>
<comment type="caution">
    <text evidence="1">The sequence shown here is derived from an EMBL/GenBank/DDBJ whole genome shotgun (WGS) entry which is preliminary data.</text>
</comment>
<dbReference type="SUPFAM" id="SSF48403">
    <property type="entry name" value="Ankyrin repeat"/>
    <property type="match status" value="1"/>
</dbReference>
<dbReference type="Proteomes" id="UP001470230">
    <property type="component" value="Unassembled WGS sequence"/>
</dbReference>
<dbReference type="EMBL" id="JAPFFF010000014">
    <property type="protein sequence ID" value="KAK8870894.1"/>
    <property type="molecule type" value="Genomic_DNA"/>
</dbReference>
<evidence type="ECO:0008006" key="3">
    <source>
        <dbReference type="Google" id="ProtNLM"/>
    </source>
</evidence>
<organism evidence="1 2">
    <name type="scientific">Tritrichomonas musculus</name>
    <dbReference type="NCBI Taxonomy" id="1915356"/>
    <lineage>
        <taxon>Eukaryota</taxon>
        <taxon>Metamonada</taxon>
        <taxon>Parabasalia</taxon>
        <taxon>Tritrichomonadida</taxon>
        <taxon>Tritrichomonadidae</taxon>
        <taxon>Tritrichomonas</taxon>
    </lineage>
</organism>
<gene>
    <name evidence="1" type="ORF">M9Y10_008806</name>
</gene>
<reference evidence="1 2" key="1">
    <citation type="submission" date="2024-04" db="EMBL/GenBank/DDBJ databases">
        <title>Tritrichomonas musculus Genome.</title>
        <authorList>
            <person name="Alves-Ferreira E."/>
            <person name="Grigg M."/>
            <person name="Lorenzi H."/>
            <person name="Galac M."/>
        </authorList>
    </citation>
    <scope>NUCLEOTIDE SEQUENCE [LARGE SCALE GENOMIC DNA]</scope>
    <source>
        <strain evidence="1 2">EAF2021</strain>
    </source>
</reference>
<evidence type="ECO:0000313" key="1">
    <source>
        <dbReference type="EMBL" id="KAK8870894.1"/>
    </source>
</evidence>
<evidence type="ECO:0000313" key="2">
    <source>
        <dbReference type="Proteomes" id="UP001470230"/>
    </source>
</evidence>
<protein>
    <recommendedName>
        <fullName evidence="3">DUF3447 domain-containing protein</fullName>
    </recommendedName>
</protein>
<name>A0ABR2IZC6_9EUKA</name>
<sequence length="581" mass="68919">MNFDEDLVNIHKDVSDFLSKNKDKYEIITDLQNNLYKLNEDLYSDTIQIINDNKELFFKDHTSAVFFFCIIIRSSRFNFKNFEINLNILINFSAEIKKCRTTDYELIGISASYYNSLNYLFSKNFFSIESIVEHSFGDTFIFINFLPEISQYDPEYATLQKQKIFNNIKVSKLSDLFVRDPYININFLREYLEKVEKDPKEHVLNRTLNYHHSKLHKSIREDDIDTFQSLLYKNNIDINHRIENSYYERSKTIDDDMSLIQIASIYGSIKVFKFLWQKENIFIDQNLLCYAYCGYNFEIIHICESKCSLNSVYLQPIALHQDNLLDYFIENFSSELFETNSEIEEALQNFSEDEDNVYQSCLNWYSIEMAFYSVNFPVILSCLEKVAFIAKNVKNIETFDKNVSMSYIIFVDFDLFKFIYSQRHSNVNKLKCNSYIQIMMDCINENRNDIFKFVYDDLNGMLQPLRFLGNCLQYNHDMANYILSLKTNKYPKNIPIDYLLSAIEFYNEEIVVKMIKTFNFFNNINNIFTFSSHVVGSISLKMAISLMKKLSSFLPNNVIILLINALKKYDIRYESYINDFS</sequence>
<dbReference type="PANTHER" id="PTHR24159:SF5">
    <property type="entry name" value="ANK_REP_REGION DOMAIN-CONTAINING PROTEIN"/>
    <property type="match status" value="1"/>
</dbReference>